<evidence type="ECO:0000313" key="2">
    <source>
        <dbReference type="WBParaSite" id="JU765_v2.g2924.t1"/>
    </source>
</evidence>
<accession>A0AC34R2W6</accession>
<dbReference type="Proteomes" id="UP000887576">
    <property type="component" value="Unplaced"/>
</dbReference>
<dbReference type="WBParaSite" id="JU765_v2.g2924.t1">
    <property type="protein sequence ID" value="JU765_v2.g2924.t1"/>
    <property type="gene ID" value="JU765_v2.g2924"/>
</dbReference>
<protein>
    <submittedName>
        <fullName evidence="2">Uncharacterized protein</fullName>
    </submittedName>
</protein>
<name>A0AC34R2W6_9BILA</name>
<sequence>MVKEFGIILEEMGKDSQLLKIKYGKLLVLNEKLRKQKEKDDSTNDFDDQVHGKRIGKRKDYSDNDVGTKRRRAEQSRHSLADEMRTIQENVPKYDYTGTFQPSTPMFASQSFGKNNIQGLQEHASLYESVGQGYYMFCSTPVPVFSSWGSMDVGQPVFYQQRNGENGLPSPNAVQPQYFYQSNVQNNASEVNCQEKAPTTEGWNNLFGDQAKETSNAEGNTGQGSVIDLIILDESDDEKEEIKKERDHDVTL</sequence>
<proteinExistence type="predicted"/>
<evidence type="ECO:0000313" key="1">
    <source>
        <dbReference type="Proteomes" id="UP000887576"/>
    </source>
</evidence>
<reference evidence="2" key="1">
    <citation type="submission" date="2022-11" db="UniProtKB">
        <authorList>
            <consortium name="WormBaseParasite"/>
        </authorList>
    </citation>
    <scope>IDENTIFICATION</scope>
</reference>
<organism evidence="1 2">
    <name type="scientific">Panagrolaimus sp. JU765</name>
    <dbReference type="NCBI Taxonomy" id="591449"/>
    <lineage>
        <taxon>Eukaryota</taxon>
        <taxon>Metazoa</taxon>
        <taxon>Ecdysozoa</taxon>
        <taxon>Nematoda</taxon>
        <taxon>Chromadorea</taxon>
        <taxon>Rhabditida</taxon>
        <taxon>Tylenchina</taxon>
        <taxon>Panagrolaimomorpha</taxon>
        <taxon>Panagrolaimoidea</taxon>
        <taxon>Panagrolaimidae</taxon>
        <taxon>Panagrolaimus</taxon>
    </lineage>
</organism>